<keyword evidence="1" id="KW-0808">Transferase</keyword>
<dbReference type="GO" id="GO:0016740">
    <property type="term" value="F:transferase activity"/>
    <property type="evidence" value="ECO:0007669"/>
    <property type="project" value="UniProtKB-KW"/>
</dbReference>
<dbReference type="EMBL" id="PKPP01000502">
    <property type="protein sequence ID" value="PWA91982.1"/>
    <property type="molecule type" value="Genomic_DNA"/>
</dbReference>
<keyword evidence="2" id="KW-1185">Reference proteome</keyword>
<evidence type="ECO:0000313" key="2">
    <source>
        <dbReference type="Proteomes" id="UP000245207"/>
    </source>
</evidence>
<evidence type="ECO:0000313" key="1">
    <source>
        <dbReference type="EMBL" id="PWA91982.1"/>
    </source>
</evidence>
<comment type="caution">
    <text evidence="1">The sequence shown here is derived from an EMBL/GenBank/DDBJ whole genome shotgun (WGS) entry which is preliminary data.</text>
</comment>
<dbReference type="Proteomes" id="UP000245207">
    <property type="component" value="Unassembled WGS sequence"/>
</dbReference>
<dbReference type="InterPro" id="IPR029044">
    <property type="entry name" value="Nucleotide-diphossugar_trans"/>
</dbReference>
<proteinExistence type="predicted"/>
<accession>A0A2U1Q200</accession>
<organism evidence="1 2">
    <name type="scientific">Artemisia annua</name>
    <name type="common">Sweet wormwood</name>
    <dbReference type="NCBI Taxonomy" id="35608"/>
    <lineage>
        <taxon>Eukaryota</taxon>
        <taxon>Viridiplantae</taxon>
        <taxon>Streptophyta</taxon>
        <taxon>Embryophyta</taxon>
        <taxon>Tracheophyta</taxon>
        <taxon>Spermatophyta</taxon>
        <taxon>Magnoliopsida</taxon>
        <taxon>eudicotyledons</taxon>
        <taxon>Gunneridae</taxon>
        <taxon>Pentapetalae</taxon>
        <taxon>asterids</taxon>
        <taxon>campanulids</taxon>
        <taxon>Asterales</taxon>
        <taxon>Asteraceae</taxon>
        <taxon>Asteroideae</taxon>
        <taxon>Anthemideae</taxon>
        <taxon>Artemisiinae</taxon>
        <taxon>Artemisia</taxon>
    </lineage>
</organism>
<dbReference type="SUPFAM" id="SSF53448">
    <property type="entry name" value="Nucleotide-diphospho-sugar transferases"/>
    <property type="match status" value="1"/>
</dbReference>
<reference evidence="1 2" key="1">
    <citation type="journal article" date="2018" name="Mol. Plant">
        <title>The genome of Artemisia annua provides insight into the evolution of Asteraceae family and artemisinin biosynthesis.</title>
        <authorList>
            <person name="Shen Q."/>
            <person name="Zhang L."/>
            <person name="Liao Z."/>
            <person name="Wang S."/>
            <person name="Yan T."/>
            <person name="Shi P."/>
            <person name="Liu M."/>
            <person name="Fu X."/>
            <person name="Pan Q."/>
            <person name="Wang Y."/>
            <person name="Lv Z."/>
            <person name="Lu X."/>
            <person name="Zhang F."/>
            <person name="Jiang W."/>
            <person name="Ma Y."/>
            <person name="Chen M."/>
            <person name="Hao X."/>
            <person name="Li L."/>
            <person name="Tang Y."/>
            <person name="Lv G."/>
            <person name="Zhou Y."/>
            <person name="Sun X."/>
            <person name="Brodelius P.E."/>
            <person name="Rose J.K.C."/>
            <person name="Tang K."/>
        </authorList>
    </citation>
    <scope>NUCLEOTIDE SEQUENCE [LARGE SCALE GENOMIC DNA]</scope>
    <source>
        <strain evidence="2">cv. Huhao1</strain>
        <tissue evidence="1">Leaf</tissue>
    </source>
</reference>
<sequence length="186" mass="20959">MGPYSVTCCSLGANDVGCLFSLSTYQEQRGHIASLRIVVSLRVMTDEVTFNLVIKEFSGAENHVLTPDEAVPETPERTPKIVRESPLSFVEDSSMVEPLGGCGKKVMMWWLRSEARAYSKFPVGYAVIWTIDMNLLLDEYHYLLCNCLGIRHHQCFIMEKVALGGADAIFGMHIAFYNYHNAYDHI</sequence>
<gene>
    <name evidence="1" type="ORF">CTI12_AA083720</name>
</gene>
<dbReference type="OrthoDB" id="675023at2759"/>
<name>A0A2U1Q200_ARTAN</name>
<dbReference type="STRING" id="35608.A0A2U1Q200"/>
<protein>
    <submittedName>
        <fullName evidence="1">Glycosyl transferase, family 43, nucleotide-diphospho-sugar transferase</fullName>
    </submittedName>
</protein>
<dbReference type="AlphaFoldDB" id="A0A2U1Q200"/>